<dbReference type="Gene3D" id="2.60.420.10">
    <property type="entry name" value="Maltose phosphorylase, domain 3"/>
    <property type="match status" value="1"/>
</dbReference>
<dbReference type="InterPro" id="IPR016007">
    <property type="entry name" value="Alpha_rhamnosid"/>
</dbReference>
<evidence type="ECO:0000256" key="3">
    <source>
        <dbReference type="ARBA" id="ARBA00022801"/>
    </source>
</evidence>
<dbReference type="Pfam" id="PF05592">
    <property type="entry name" value="Bac_rhamnosid"/>
    <property type="match status" value="1"/>
</dbReference>
<keyword evidence="3 8" id="KW-0378">Hydrolase</keyword>
<comment type="catalytic activity">
    <reaction evidence="1">
        <text>Hydrolysis of terminal non-reducing alpha-L-rhamnose residues in alpha-L-rhamnosides.</text>
        <dbReference type="EC" id="3.2.1.40"/>
    </reaction>
</comment>
<dbReference type="Gene3D" id="1.50.10.10">
    <property type="match status" value="1"/>
</dbReference>
<evidence type="ECO:0000256" key="2">
    <source>
        <dbReference type="ARBA" id="ARBA00012652"/>
    </source>
</evidence>
<dbReference type="InterPro" id="IPR013737">
    <property type="entry name" value="Bac_rhamnosid_N"/>
</dbReference>
<feature type="domain" description="Bacterial alpha-L-rhamnosidase N-terminal" evidence="5">
    <location>
        <begin position="57"/>
        <end position="198"/>
    </location>
</feature>
<dbReference type="Pfam" id="PF17389">
    <property type="entry name" value="Bac_rhamnosid6H"/>
    <property type="match status" value="1"/>
</dbReference>
<dbReference type="InterPro" id="IPR008928">
    <property type="entry name" value="6-hairpin_glycosidase_sf"/>
</dbReference>
<dbReference type="InterPro" id="IPR035396">
    <property type="entry name" value="Bac_rhamnosid6H"/>
</dbReference>
<dbReference type="EC" id="3.2.1.40" evidence="2"/>
<gene>
    <name evidence="8" type="ORF">ABRP34_11275</name>
</gene>
<dbReference type="PANTHER" id="PTHR33307:SF6">
    <property type="entry name" value="ALPHA-RHAMNOSIDASE (EUROFUNG)-RELATED"/>
    <property type="match status" value="1"/>
</dbReference>
<organism evidence="8">
    <name type="scientific">Arthrobacter sp. K5</name>
    <dbReference type="NCBI Taxonomy" id="2839623"/>
    <lineage>
        <taxon>Bacteria</taxon>
        <taxon>Bacillati</taxon>
        <taxon>Actinomycetota</taxon>
        <taxon>Actinomycetes</taxon>
        <taxon>Micrococcales</taxon>
        <taxon>Micrococcaceae</taxon>
        <taxon>Arthrobacter</taxon>
    </lineage>
</organism>
<dbReference type="InterPro" id="IPR012341">
    <property type="entry name" value="6hp_glycosidase-like_sf"/>
</dbReference>
<dbReference type="RefSeq" id="WP_353710258.1">
    <property type="nucleotide sequence ID" value="NZ_CP159279.1"/>
</dbReference>
<feature type="domain" description="Alpha-L-rhamnosidase six-hairpin glycosidase" evidence="6">
    <location>
        <begin position="356"/>
        <end position="719"/>
    </location>
</feature>
<evidence type="ECO:0000256" key="1">
    <source>
        <dbReference type="ARBA" id="ARBA00001445"/>
    </source>
</evidence>
<feature type="domain" description="Alpha-L-rhamnosidase C-terminal" evidence="7">
    <location>
        <begin position="731"/>
        <end position="801"/>
    </location>
</feature>
<dbReference type="PANTHER" id="PTHR33307">
    <property type="entry name" value="ALPHA-RHAMNOSIDASE (EUROFUNG)"/>
    <property type="match status" value="1"/>
</dbReference>
<accession>A0AAU8EJ67</accession>
<dbReference type="GO" id="GO:0005975">
    <property type="term" value="P:carbohydrate metabolic process"/>
    <property type="evidence" value="ECO:0007669"/>
    <property type="project" value="InterPro"/>
</dbReference>
<dbReference type="Pfam" id="PF08531">
    <property type="entry name" value="Bac_rhamnosid_N"/>
    <property type="match status" value="1"/>
</dbReference>
<dbReference type="SUPFAM" id="SSF49785">
    <property type="entry name" value="Galactose-binding domain-like"/>
    <property type="match status" value="1"/>
</dbReference>
<reference evidence="8" key="1">
    <citation type="submission" date="2024-06" db="EMBL/GenBank/DDBJ databases">
        <title>Biodegradation of dimethachlon by Arthrobacter sp. K5: mechanistic insights and ecological implications.</title>
        <authorList>
            <person name="Hu S."/>
            <person name="Lu P."/>
        </authorList>
    </citation>
    <scope>NUCLEOTIDE SEQUENCE</scope>
    <source>
        <strain evidence="8">K5</strain>
    </source>
</reference>
<evidence type="ECO:0000259" key="5">
    <source>
        <dbReference type="Pfam" id="PF08531"/>
    </source>
</evidence>
<dbReference type="EMBL" id="CP159279">
    <property type="protein sequence ID" value="XCH09444.1"/>
    <property type="molecule type" value="Genomic_DNA"/>
</dbReference>
<protein>
    <recommendedName>
        <fullName evidence="2">alpha-L-rhamnosidase</fullName>
        <ecNumber evidence="2">3.2.1.40</ecNumber>
    </recommendedName>
</protein>
<proteinExistence type="predicted"/>
<dbReference type="InterPro" id="IPR008902">
    <property type="entry name" value="Rhamnosid_concanavalin"/>
</dbReference>
<evidence type="ECO:0000313" key="8">
    <source>
        <dbReference type="EMBL" id="XCH09444.1"/>
    </source>
</evidence>
<name>A0AAU8EJ67_9MICC</name>
<dbReference type="AlphaFoldDB" id="A0AAU8EJ67"/>
<dbReference type="InterPro" id="IPR008979">
    <property type="entry name" value="Galactose-bd-like_sf"/>
</dbReference>
<evidence type="ECO:0000259" key="4">
    <source>
        <dbReference type="Pfam" id="PF05592"/>
    </source>
</evidence>
<dbReference type="Pfam" id="PF17390">
    <property type="entry name" value="Bac_rhamnosid_C"/>
    <property type="match status" value="1"/>
</dbReference>
<evidence type="ECO:0000259" key="7">
    <source>
        <dbReference type="Pfam" id="PF17390"/>
    </source>
</evidence>
<dbReference type="InterPro" id="IPR035398">
    <property type="entry name" value="Bac_rhamnosid_C"/>
</dbReference>
<feature type="domain" description="Alpha-L-rhamnosidase concanavalin-like" evidence="4">
    <location>
        <begin position="245"/>
        <end position="352"/>
    </location>
</feature>
<sequence length="817" mass="88294">MTADTSHTSVQDALRDAAWISPVETGSTEAGNRPAYWLRGSFTWPPETRDTGSSANERAVVHATAHGIYELFVNGTRVGNDELTPGFTSYRKRLQVQRWDITDLLVRGENVVAALLSDGWFRGRHGFERRADGFGTETAFLASVTNATATQTFLATSQSWLCRESHLTRADLMDGQTTDFRRLDPAWLTPSGSAGQTRTTADGWVPVVRPAGPLHEDRTRLVLPVSPPARRIGEIRPVRMTAPAPGITVVDFGQNINGWVRLGNLGPEGTRTVLRHGEVLDTAGLVSLENIRAFNFATKTPLPAGQVDEVVSAGRPDDAFEPRHTTHGFRYVQVEGRPGTLAAEDITAVVVHTPLDRTGWFECSDPRLNALHDAISWSFRGNACDVPTDCPQRERSGFTGDWQVFVDTAALMFDVAAFSDKWLRDLAADQWPDGRVPTVVPNPAGDGPSGNAFEDMAAGSAGWGDAAVLVPWSLWRAYGDRQALARAFPSMHGWVDYAAAAAAGGRHPERSGRRPAPLAHERFLWDTGFHFGEWLEPDSPPNPDPSRDHGIVATAYLFRSAGVLARAAEVLEDAAAAAKYAALARQVLAAWRTEYLDGNGILREESQGHYVRALAFGLVPDELAPQTAARLVELIRANGNRLGTGFLATGLLLPVLADHGYADVAYDLLLSAGTPSWLGMLEAGATTMWEWWDGVTDQGARGSLNHYSKGAVGSFLYTHLAGIRLPADPAEAEAAYRRLAIAPQPGGGITSASAAVVTPRGRISVAWTLEHGRFTLGVDLPNGVEATVKLPDGRTRLVTGGSHRFSAWNQPVSSLLI</sequence>
<dbReference type="Gene3D" id="2.60.120.260">
    <property type="entry name" value="Galactose-binding domain-like"/>
    <property type="match status" value="2"/>
</dbReference>
<evidence type="ECO:0000259" key="6">
    <source>
        <dbReference type="Pfam" id="PF17389"/>
    </source>
</evidence>
<dbReference type="SUPFAM" id="SSF48208">
    <property type="entry name" value="Six-hairpin glycosidases"/>
    <property type="match status" value="1"/>
</dbReference>
<dbReference type="GO" id="GO:0030596">
    <property type="term" value="F:alpha-L-rhamnosidase activity"/>
    <property type="evidence" value="ECO:0007669"/>
    <property type="project" value="UniProtKB-EC"/>
</dbReference>